<dbReference type="InterPro" id="IPR011712">
    <property type="entry name" value="Sig_transdc_His_kin_sub3_dim/P"/>
</dbReference>
<comment type="caution">
    <text evidence="13">The sequence shown here is derived from an EMBL/GenBank/DDBJ whole genome shotgun (WGS) entry which is preliminary data.</text>
</comment>
<dbReference type="GO" id="GO:0005524">
    <property type="term" value="F:ATP binding"/>
    <property type="evidence" value="ECO:0007669"/>
    <property type="project" value="UniProtKB-KW"/>
</dbReference>
<keyword evidence="8" id="KW-0902">Two-component regulatory system</keyword>
<keyword evidence="9" id="KW-0802">TPR repeat</keyword>
<keyword evidence="7" id="KW-0067">ATP-binding</keyword>
<dbReference type="Pfam" id="PF02518">
    <property type="entry name" value="HATPase_c"/>
    <property type="match status" value="1"/>
</dbReference>
<dbReference type="GO" id="GO:0046983">
    <property type="term" value="F:protein dimerization activity"/>
    <property type="evidence" value="ECO:0007669"/>
    <property type="project" value="InterPro"/>
</dbReference>
<dbReference type="GO" id="GO:0000155">
    <property type="term" value="F:phosphorelay sensor kinase activity"/>
    <property type="evidence" value="ECO:0007669"/>
    <property type="project" value="InterPro"/>
</dbReference>
<feature type="repeat" description="TPR" evidence="9">
    <location>
        <begin position="146"/>
        <end position="179"/>
    </location>
</feature>
<keyword evidence="6 13" id="KW-0418">Kinase</keyword>
<keyword evidence="3" id="KW-0597">Phosphoprotein</keyword>
<dbReference type="PANTHER" id="PTHR24421:SF10">
    <property type="entry name" value="NITRATE_NITRITE SENSOR PROTEIN NARQ"/>
    <property type="match status" value="1"/>
</dbReference>
<evidence type="ECO:0000259" key="11">
    <source>
        <dbReference type="Pfam" id="PF02518"/>
    </source>
</evidence>
<keyword evidence="4" id="KW-0808">Transferase</keyword>
<dbReference type="SUPFAM" id="SSF48452">
    <property type="entry name" value="TPR-like"/>
    <property type="match status" value="2"/>
</dbReference>
<keyword evidence="5" id="KW-0547">Nucleotide-binding</keyword>
<gene>
    <name evidence="13" type="ORF">ENS31_05180</name>
</gene>
<dbReference type="Gene3D" id="1.25.40.10">
    <property type="entry name" value="Tetratricopeptide repeat domain"/>
    <property type="match status" value="2"/>
</dbReference>
<evidence type="ECO:0000256" key="1">
    <source>
        <dbReference type="ARBA" id="ARBA00000085"/>
    </source>
</evidence>
<evidence type="ECO:0000256" key="3">
    <source>
        <dbReference type="ARBA" id="ARBA00022553"/>
    </source>
</evidence>
<dbReference type="SUPFAM" id="SSF55874">
    <property type="entry name" value="ATPase domain of HSP90 chaperone/DNA topoisomerase II/histidine kinase"/>
    <property type="match status" value="1"/>
</dbReference>
<accession>A0A7V2ZJ44</accession>
<dbReference type="InterPro" id="IPR019734">
    <property type="entry name" value="TPR_rpt"/>
</dbReference>
<feature type="transmembrane region" description="Helical" evidence="10">
    <location>
        <begin position="338"/>
        <end position="356"/>
    </location>
</feature>
<dbReference type="GO" id="GO:0016020">
    <property type="term" value="C:membrane"/>
    <property type="evidence" value="ECO:0007669"/>
    <property type="project" value="InterPro"/>
</dbReference>
<dbReference type="Gene3D" id="1.20.5.1930">
    <property type="match status" value="1"/>
</dbReference>
<dbReference type="InterPro" id="IPR003594">
    <property type="entry name" value="HATPase_dom"/>
</dbReference>
<proteinExistence type="predicted"/>
<evidence type="ECO:0000256" key="8">
    <source>
        <dbReference type="ARBA" id="ARBA00023012"/>
    </source>
</evidence>
<feature type="domain" description="Histidine kinase/HSP90-like ATPase" evidence="11">
    <location>
        <begin position="497"/>
        <end position="581"/>
    </location>
</feature>
<protein>
    <recommendedName>
        <fullName evidence="2">histidine kinase</fullName>
        <ecNumber evidence="2">2.7.13.3</ecNumber>
    </recommendedName>
</protein>
<dbReference type="EMBL" id="DSUJ01000008">
    <property type="protein sequence ID" value="HFI90912.1"/>
    <property type="molecule type" value="Genomic_DNA"/>
</dbReference>
<feature type="domain" description="Signal transduction histidine kinase subgroup 3 dimerisation and phosphoacceptor" evidence="12">
    <location>
        <begin position="388"/>
        <end position="451"/>
    </location>
</feature>
<comment type="catalytic activity">
    <reaction evidence="1">
        <text>ATP + protein L-histidine = ADP + protein N-phospho-L-histidine.</text>
        <dbReference type="EC" id="2.7.13.3"/>
    </reaction>
</comment>
<dbReference type="Gene3D" id="3.30.565.10">
    <property type="entry name" value="Histidine kinase-like ATPase, C-terminal domain"/>
    <property type="match status" value="1"/>
</dbReference>
<evidence type="ECO:0000256" key="10">
    <source>
        <dbReference type="SAM" id="Phobius"/>
    </source>
</evidence>
<reference evidence="13" key="1">
    <citation type="journal article" date="2020" name="mSystems">
        <title>Genome- and Community-Level Interaction Insights into Carbon Utilization and Element Cycling Functions of Hydrothermarchaeota in Hydrothermal Sediment.</title>
        <authorList>
            <person name="Zhou Z."/>
            <person name="Liu Y."/>
            <person name="Xu W."/>
            <person name="Pan J."/>
            <person name="Luo Z.H."/>
            <person name="Li M."/>
        </authorList>
    </citation>
    <scope>NUCLEOTIDE SEQUENCE [LARGE SCALE GENOMIC DNA]</scope>
    <source>
        <strain evidence="13">SpSt-479</strain>
    </source>
</reference>
<dbReference type="AlphaFoldDB" id="A0A7V2ZJ44"/>
<evidence type="ECO:0000256" key="7">
    <source>
        <dbReference type="ARBA" id="ARBA00022840"/>
    </source>
</evidence>
<evidence type="ECO:0000256" key="6">
    <source>
        <dbReference type="ARBA" id="ARBA00022777"/>
    </source>
</evidence>
<dbReference type="Pfam" id="PF13181">
    <property type="entry name" value="TPR_8"/>
    <property type="match status" value="1"/>
</dbReference>
<dbReference type="Pfam" id="PF13374">
    <property type="entry name" value="TPR_10"/>
    <property type="match status" value="1"/>
</dbReference>
<dbReference type="PROSITE" id="PS50005">
    <property type="entry name" value="TPR"/>
    <property type="match status" value="1"/>
</dbReference>
<keyword evidence="10" id="KW-0472">Membrane</keyword>
<dbReference type="Pfam" id="PF07730">
    <property type="entry name" value="HisKA_3"/>
    <property type="match status" value="1"/>
</dbReference>
<evidence type="ECO:0000259" key="12">
    <source>
        <dbReference type="Pfam" id="PF07730"/>
    </source>
</evidence>
<evidence type="ECO:0000256" key="9">
    <source>
        <dbReference type="PROSITE-ProRule" id="PRU00339"/>
    </source>
</evidence>
<dbReference type="SMART" id="SM00028">
    <property type="entry name" value="TPR"/>
    <property type="match status" value="3"/>
</dbReference>
<evidence type="ECO:0000256" key="2">
    <source>
        <dbReference type="ARBA" id="ARBA00012438"/>
    </source>
</evidence>
<sequence length="583" mass="67563">MINGIKVKLILQAIICTLNLFGQSSIIDSINSTDYQEIVSNLQKYEIIFQNNLTEARKINYEKGIAKSLSNLALVHYLKGDYEESTQFHIEAINIFEKLEMIPELSEEYGELGYQMKRMNLPKANEYMQKAISIAETNNIPSFRMSKLYDNYGVIKEMMEQYDSAFHFYRKALKIKEELNDAIGIPYSLNKISVLYAKLKRFDRAYEYLLLSDKLRAKEKGDFGRVENLSLHADFLEMQNKVDEAIKKYEEVYNAANKINYTYLVLYSLQNLSELYKKKNDFQNALIKSQMYYGLKDSVDNVEIKSRIAQLEIAYQTEQKNKLLAESQYQLKSREQQLLFALVTVILLILIFIGIYKYQSLKKKRDLAEVEYKGKLQSALLEKQLVAEKLKLSRELHDNIGSQLTFIISSLDNLIYRLKESELTDAISTVKNFSRNALTDLRNTIWAIKQQDGTVEDLSIRVTELISKLSDTIPNIKFDIENQIQNNIKLNSTQMLNLYRIIQESIQNSVKYSECNSIKIIFITYEDSFRLIIKDDGKGFDVENTNYGNGIENMSRRCEESGGKFALNSSKKGTEVICHFESQ</sequence>
<evidence type="ECO:0000313" key="13">
    <source>
        <dbReference type="EMBL" id="HFI90912.1"/>
    </source>
</evidence>
<keyword evidence="10" id="KW-1133">Transmembrane helix</keyword>
<dbReference type="PANTHER" id="PTHR24421">
    <property type="entry name" value="NITRATE/NITRITE SENSOR PROTEIN NARX-RELATED"/>
    <property type="match status" value="1"/>
</dbReference>
<evidence type="ECO:0000256" key="4">
    <source>
        <dbReference type="ARBA" id="ARBA00022679"/>
    </source>
</evidence>
<evidence type="ECO:0000256" key="5">
    <source>
        <dbReference type="ARBA" id="ARBA00022741"/>
    </source>
</evidence>
<name>A0A7V2ZJ44_9BACT</name>
<dbReference type="InterPro" id="IPR050482">
    <property type="entry name" value="Sensor_HK_TwoCompSys"/>
</dbReference>
<organism evidence="13">
    <name type="scientific">Ignavibacterium album</name>
    <dbReference type="NCBI Taxonomy" id="591197"/>
    <lineage>
        <taxon>Bacteria</taxon>
        <taxon>Pseudomonadati</taxon>
        <taxon>Ignavibacteriota</taxon>
        <taxon>Ignavibacteria</taxon>
        <taxon>Ignavibacteriales</taxon>
        <taxon>Ignavibacteriaceae</taxon>
        <taxon>Ignavibacterium</taxon>
    </lineage>
</organism>
<keyword evidence="10" id="KW-0812">Transmembrane</keyword>
<dbReference type="InterPro" id="IPR011990">
    <property type="entry name" value="TPR-like_helical_dom_sf"/>
</dbReference>
<dbReference type="InterPro" id="IPR036890">
    <property type="entry name" value="HATPase_C_sf"/>
</dbReference>
<dbReference type="EC" id="2.7.13.3" evidence="2"/>